<dbReference type="SMART" id="SM00129">
    <property type="entry name" value="KISc"/>
    <property type="match status" value="1"/>
</dbReference>
<dbReference type="OrthoDB" id="3176171at2759"/>
<dbReference type="GO" id="GO:0051231">
    <property type="term" value="P:spindle elongation"/>
    <property type="evidence" value="ECO:0007669"/>
    <property type="project" value="TreeGrafter"/>
</dbReference>
<dbReference type="PROSITE" id="PS50067">
    <property type="entry name" value="KINESIN_MOTOR_2"/>
    <property type="match status" value="1"/>
</dbReference>
<evidence type="ECO:0000256" key="6">
    <source>
        <dbReference type="ARBA" id="ARBA00023212"/>
    </source>
</evidence>
<comment type="similarity">
    <text evidence="7">Belongs to the TRAFAC class myosin-kinesin ATPase superfamily. Kinesin family.</text>
</comment>
<protein>
    <submittedName>
        <fullName evidence="10">Kinesin-like protein KIN-1</fullName>
    </submittedName>
</protein>
<evidence type="ECO:0000256" key="5">
    <source>
        <dbReference type="ARBA" id="ARBA00023054"/>
    </source>
</evidence>
<dbReference type="PRINTS" id="PR00380">
    <property type="entry name" value="KINESINHEAVY"/>
</dbReference>
<evidence type="ECO:0000256" key="7">
    <source>
        <dbReference type="PROSITE-ProRule" id="PRU00283"/>
    </source>
</evidence>
<keyword evidence="6" id="KW-0206">Cytoskeleton</keyword>
<dbReference type="GO" id="GO:0007052">
    <property type="term" value="P:mitotic spindle organization"/>
    <property type="evidence" value="ECO:0007669"/>
    <property type="project" value="TreeGrafter"/>
</dbReference>
<accession>A0A8B7NZL2</accession>
<keyword evidence="4" id="KW-0067">ATP-binding</keyword>
<reference evidence="10" key="1">
    <citation type="submission" date="2025-08" db="UniProtKB">
        <authorList>
            <consortium name="RefSeq"/>
        </authorList>
    </citation>
    <scope>IDENTIFICATION</scope>
    <source>
        <tissue evidence="10">Whole organism</tissue>
    </source>
</reference>
<dbReference type="RefSeq" id="XP_018019269.1">
    <property type="nucleotide sequence ID" value="XM_018163780.1"/>
</dbReference>
<sequence>MGIISRAIRDMFEEVKMREDEYHYTITCPFVETMSTKFQLVDLAGSESDKEPGAEGKLLKEAIAINRGLHTLGKVIRAAAAKQTSIPLRESKLTRLLQDVIGVQPTVSWWRACRLLTAPSSLIETAKTLDFADNGE</sequence>
<keyword evidence="9" id="KW-1185">Reference proteome</keyword>
<dbReference type="Gene3D" id="3.40.850.10">
    <property type="entry name" value="Kinesin motor domain"/>
    <property type="match status" value="1"/>
</dbReference>
<dbReference type="InterPro" id="IPR001752">
    <property type="entry name" value="Kinesin_motor_dom"/>
</dbReference>
<proteinExistence type="inferred from homology"/>
<keyword evidence="2" id="KW-0963">Cytoplasm</keyword>
<dbReference type="GO" id="GO:0007018">
    <property type="term" value="P:microtubule-based movement"/>
    <property type="evidence" value="ECO:0007669"/>
    <property type="project" value="InterPro"/>
</dbReference>
<evidence type="ECO:0000313" key="10">
    <source>
        <dbReference type="RefSeq" id="XP_018019269.1"/>
    </source>
</evidence>
<dbReference type="KEGG" id="hazt:108675749"/>
<comment type="subcellular location">
    <subcellularLocation>
        <location evidence="1">Cytoplasm</location>
        <location evidence="1">Cytoskeleton</location>
    </subcellularLocation>
</comment>
<evidence type="ECO:0000259" key="8">
    <source>
        <dbReference type="PROSITE" id="PS50067"/>
    </source>
</evidence>
<feature type="non-terminal residue" evidence="10">
    <location>
        <position position="136"/>
    </location>
</feature>
<dbReference type="PROSITE" id="PS00411">
    <property type="entry name" value="KINESIN_MOTOR_1"/>
    <property type="match status" value="1"/>
</dbReference>
<evidence type="ECO:0000256" key="2">
    <source>
        <dbReference type="ARBA" id="ARBA00022490"/>
    </source>
</evidence>
<keyword evidence="5" id="KW-0175">Coiled coil</keyword>
<comment type="caution">
    <text evidence="7">Lacks conserved residue(s) required for the propagation of feature annotation.</text>
</comment>
<dbReference type="AlphaFoldDB" id="A0A8B7NZL2"/>
<dbReference type="GO" id="GO:0005875">
    <property type="term" value="C:microtubule associated complex"/>
    <property type="evidence" value="ECO:0007669"/>
    <property type="project" value="TreeGrafter"/>
</dbReference>
<name>A0A8B7NZL2_HYAAZ</name>
<dbReference type="GeneID" id="108675749"/>
<dbReference type="GO" id="GO:0008017">
    <property type="term" value="F:microtubule binding"/>
    <property type="evidence" value="ECO:0007669"/>
    <property type="project" value="InterPro"/>
</dbReference>
<evidence type="ECO:0000256" key="3">
    <source>
        <dbReference type="ARBA" id="ARBA00022741"/>
    </source>
</evidence>
<dbReference type="PANTHER" id="PTHR47969">
    <property type="entry name" value="CHROMOSOME-ASSOCIATED KINESIN KIF4A-RELATED"/>
    <property type="match status" value="1"/>
</dbReference>
<dbReference type="Pfam" id="PF00225">
    <property type="entry name" value="Kinesin"/>
    <property type="match status" value="1"/>
</dbReference>
<evidence type="ECO:0000256" key="1">
    <source>
        <dbReference type="ARBA" id="ARBA00004245"/>
    </source>
</evidence>
<gene>
    <name evidence="10" type="primary">LOC108675749</name>
</gene>
<dbReference type="InterPro" id="IPR036961">
    <property type="entry name" value="Kinesin_motor_dom_sf"/>
</dbReference>
<dbReference type="Proteomes" id="UP000694843">
    <property type="component" value="Unplaced"/>
</dbReference>
<keyword evidence="3" id="KW-0547">Nucleotide-binding</keyword>
<dbReference type="GO" id="GO:0005524">
    <property type="term" value="F:ATP binding"/>
    <property type="evidence" value="ECO:0007669"/>
    <property type="project" value="UniProtKB-KW"/>
</dbReference>
<dbReference type="InterPro" id="IPR027417">
    <property type="entry name" value="P-loop_NTPase"/>
</dbReference>
<dbReference type="GO" id="GO:0003777">
    <property type="term" value="F:microtubule motor activity"/>
    <property type="evidence" value="ECO:0007669"/>
    <property type="project" value="InterPro"/>
</dbReference>
<dbReference type="SUPFAM" id="SSF52540">
    <property type="entry name" value="P-loop containing nucleoside triphosphate hydrolases"/>
    <property type="match status" value="1"/>
</dbReference>
<evidence type="ECO:0000256" key="4">
    <source>
        <dbReference type="ARBA" id="ARBA00022840"/>
    </source>
</evidence>
<dbReference type="InterPro" id="IPR019821">
    <property type="entry name" value="Kinesin_motor_CS"/>
</dbReference>
<evidence type="ECO:0000313" key="9">
    <source>
        <dbReference type="Proteomes" id="UP000694843"/>
    </source>
</evidence>
<dbReference type="InterPro" id="IPR027640">
    <property type="entry name" value="Kinesin-like_fam"/>
</dbReference>
<dbReference type="PANTHER" id="PTHR47969:SF15">
    <property type="entry name" value="CHROMOSOME-ASSOCIATED KINESIN KIF4A-RELATED"/>
    <property type="match status" value="1"/>
</dbReference>
<feature type="domain" description="Kinesin motor" evidence="8">
    <location>
        <begin position="1"/>
        <end position="136"/>
    </location>
</feature>
<organism evidence="9 10">
    <name type="scientific">Hyalella azteca</name>
    <name type="common">Amphipod</name>
    <dbReference type="NCBI Taxonomy" id="294128"/>
    <lineage>
        <taxon>Eukaryota</taxon>
        <taxon>Metazoa</taxon>
        <taxon>Ecdysozoa</taxon>
        <taxon>Arthropoda</taxon>
        <taxon>Crustacea</taxon>
        <taxon>Multicrustacea</taxon>
        <taxon>Malacostraca</taxon>
        <taxon>Eumalacostraca</taxon>
        <taxon>Peracarida</taxon>
        <taxon>Amphipoda</taxon>
        <taxon>Senticaudata</taxon>
        <taxon>Talitrida</taxon>
        <taxon>Talitroidea</taxon>
        <taxon>Hyalellidae</taxon>
        <taxon>Hyalella</taxon>
    </lineage>
</organism>